<keyword evidence="5" id="KW-0175">Coiled coil</keyword>
<comment type="caution">
    <text evidence="8">The sequence shown here is derived from an EMBL/GenBank/DDBJ whole genome shotgun (WGS) entry which is preliminary data.</text>
</comment>
<dbReference type="PROSITE" id="PS50023">
    <property type="entry name" value="LIM_DOMAIN_2"/>
    <property type="match status" value="1"/>
</dbReference>
<name>A0A8J2QRT6_9NEOP</name>
<dbReference type="GO" id="GO:0046872">
    <property type="term" value="F:metal ion binding"/>
    <property type="evidence" value="ECO:0007669"/>
    <property type="project" value="UniProtKB-KW"/>
</dbReference>
<evidence type="ECO:0000313" key="8">
    <source>
        <dbReference type="EMBL" id="CAG9567778.1"/>
    </source>
</evidence>
<evidence type="ECO:0000259" key="7">
    <source>
        <dbReference type="PROSITE" id="PS50023"/>
    </source>
</evidence>
<evidence type="ECO:0000256" key="1">
    <source>
        <dbReference type="ARBA" id="ARBA00022723"/>
    </source>
</evidence>
<evidence type="ECO:0000256" key="3">
    <source>
        <dbReference type="ARBA" id="ARBA00023038"/>
    </source>
</evidence>
<feature type="region of interest" description="Disordered" evidence="6">
    <location>
        <begin position="140"/>
        <end position="194"/>
    </location>
</feature>
<dbReference type="Pfam" id="PF00412">
    <property type="entry name" value="LIM"/>
    <property type="match status" value="1"/>
</dbReference>
<gene>
    <name evidence="8" type="ORF">DCHRY22_LOCUS7917</name>
</gene>
<organism evidence="8 9">
    <name type="scientific">Danaus chrysippus</name>
    <name type="common">African queen</name>
    <dbReference type="NCBI Taxonomy" id="151541"/>
    <lineage>
        <taxon>Eukaryota</taxon>
        <taxon>Metazoa</taxon>
        <taxon>Ecdysozoa</taxon>
        <taxon>Arthropoda</taxon>
        <taxon>Hexapoda</taxon>
        <taxon>Insecta</taxon>
        <taxon>Pterygota</taxon>
        <taxon>Neoptera</taxon>
        <taxon>Endopterygota</taxon>
        <taxon>Lepidoptera</taxon>
        <taxon>Glossata</taxon>
        <taxon>Ditrysia</taxon>
        <taxon>Papilionoidea</taxon>
        <taxon>Nymphalidae</taxon>
        <taxon>Danainae</taxon>
        <taxon>Danaini</taxon>
        <taxon>Danaina</taxon>
        <taxon>Danaus</taxon>
        <taxon>Anosia</taxon>
    </lineage>
</organism>
<dbReference type="GO" id="GO:0032034">
    <property type="term" value="F:myosin II head/neck binding"/>
    <property type="evidence" value="ECO:0007669"/>
    <property type="project" value="TreeGrafter"/>
</dbReference>
<evidence type="ECO:0000256" key="5">
    <source>
        <dbReference type="SAM" id="Coils"/>
    </source>
</evidence>
<dbReference type="PANTHER" id="PTHR15551:SF3">
    <property type="entry name" value="LIM AND CALPONIN HOMOLOGY DOMAINS-CONTAINING PROTEIN 1"/>
    <property type="match status" value="1"/>
</dbReference>
<dbReference type="PANTHER" id="PTHR15551">
    <property type="entry name" value="LIM DOMAIN ONLY 7"/>
    <property type="match status" value="1"/>
</dbReference>
<sequence length="423" mass="48715">MAGGLLQKRTNEDCPDGIYDDVHTKEVLRFERELLQLEQEELRRQRENLLRDQNRIIQKSVQDISTAVSTDKNVVHRAKGKNQNYRHSMPNLLLVEQPPRVIERTIMEENIKRKPFVSEEHIQSHFGVEESRKILFDDKRPATGLTRPPQPVLPPKPRSRDSIEREITMRSSRVPSAVECVQTPSPRGTRAPERYANGRNYHPMSRHTLQVLSAAPTPKLISNTEWMQARPQPRQKQNNYNYNQHWLIQEAEQRRIQEQRVPNVRDGRYGRDVTNMTDRDIRDVTKMTDREIRDATRLLGGDPRSIGVRTSHAPHMTHYANSQVIPQGRSVELSERRPDYREDKMLSVSGRRRCSHCGDELGRGAAMIIESLSLCYHVWCFSCSACGAPLGDGRVGADVRVRGRSLHCHQCYSSDDGDKYSCV</sequence>
<protein>
    <submittedName>
        <fullName evidence="8">(African queen) hypothetical protein</fullName>
    </submittedName>
</protein>
<dbReference type="AlphaFoldDB" id="A0A8J2QRT6"/>
<dbReference type="GO" id="GO:0051893">
    <property type="term" value="P:regulation of focal adhesion assembly"/>
    <property type="evidence" value="ECO:0007669"/>
    <property type="project" value="TreeGrafter"/>
</dbReference>
<reference evidence="8" key="1">
    <citation type="submission" date="2021-09" db="EMBL/GenBank/DDBJ databases">
        <authorList>
            <person name="Martin H S."/>
        </authorList>
    </citation>
    <scope>NUCLEOTIDE SEQUENCE</scope>
</reference>
<feature type="domain" description="LIM zinc-binding" evidence="7">
    <location>
        <begin position="352"/>
        <end position="418"/>
    </location>
</feature>
<proteinExistence type="predicted"/>
<dbReference type="Proteomes" id="UP000789524">
    <property type="component" value="Unassembled WGS sequence"/>
</dbReference>
<evidence type="ECO:0000256" key="6">
    <source>
        <dbReference type="SAM" id="MobiDB-lite"/>
    </source>
</evidence>
<dbReference type="PROSITE" id="PS00478">
    <property type="entry name" value="LIM_DOMAIN_1"/>
    <property type="match status" value="1"/>
</dbReference>
<dbReference type="GO" id="GO:0001725">
    <property type="term" value="C:stress fiber"/>
    <property type="evidence" value="ECO:0007669"/>
    <property type="project" value="TreeGrafter"/>
</dbReference>
<evidence type="ECO:0000256" key="4">
    <source>
        <dbReference type="PROSITE-ProRule" id="PRU00125"/>
    </source>
</evidence>
<keyword evidence="2 4" id="KW-0862">Zinc</keyword>
<keyword evidence="1 4" id="KW-0479">Metal-binding</keyword>
<feature type="coiled-coil region" evidence="5">
    <location>
        <begin position="25"/>
        <end position="59"/>
    </location>
</feature>
<evidence type="ECO:0000313" key="9">
    <source>
        <dbReference type="Proteomes" id="UP000789524"/>
    </source>
</evidence>
<accession>A0A8J2QRT6</accession>
<dbReference type="Gene3D" id="2.10.110.10">
    <property type="entry name" value="Cysteine Rich Protein"/>
    <property type="match status" value="1"/>
</dbReference>
<dbReference type="EMBL" id="CAKASE010000059">
    <property type="protein sequence ID" value="CAG9567778.1"/>
    <property type="molecule type" value="Genomic_DNA"/>
</dbReference>
<keyword evidence="9" id="KW-1185">Reference proteome</keyword>
<dbReference type="GO" id="GO:0051496">
    <property type="term" value="P:positive regulation of stress fiber assembly"/>
    <property type="evidence" value="ECO:0007669"/>
    <property type="project" value="TreeGrafter"/>
</dbReference>
<dbReference type="OrthoDB" id="15627at2759"/>
<dbReference type="InterPro" id="IPR001781">
    <property type="entry name" value="Znf_LIM"/>
</dbReference>
<keyword evidence="3 4" id="KW-0440">LIM domain</keyword>
<dbReference type="SMART" id="SM00132">
    <property type="entry name" value="LIM"/>
    <property type="match status" value="1"/>
</dbReference>
<feature type="compositionally biased region" description="Basic and acidic residues" evidence="6">
    <location>
        <begin position="158"/>
        <end position="168"/>
    </location>
</feature>
<evidence type="ECO:0000256" key="2">
    <source>
        <dbReference type="ARBA" id="ARBA00022833"/>
    </source>
</evidence>